<dbReference type="InterPro" id="IPR023214">
    <property type="entry name" value="HAD_sf"/>
</dbReference>
<dbReference type="GO" id="GO:0004805">
    <property type="term" value="F:trehalose-phosphatase activity"/>
    <property type="evidence" value="ECO:0007669"/>
    <property type="project" value="UniProtKB-EC"/>
</dbReference>
<organism evidence="5 6">
    <name type="scientific">Hibiscus syriacus</name>
    <name type="common">Rose of Sharon</name>
    <dbReference type="NCBI Taxonomy" id="106335"/>
    <lineage>
        <taxon>Eukaryota</taxon>
        <taxon>Viridiplantae</taxon>
        <taxon>Streptophyta</taxon>
        <taxon>Embryophyta</taxon>
        <taxon>Tracheophyta</taxon>
        <taxon>Spermatophyta</taxon>
        <taxon>Magnoliopsida</taxon>
        <taxon>eudicotyledons</taxon>
        <taxon>Gunneridae</taxon>
        <taxon>Pentapetalae</taxon>
        <taxon>rosids</taxon>
        <taxon>malvids</taxon>
        <taxon>Malvales</taxon>
        <taxon>Malvaceae</taxon>
        <taxon>Malvoideae</taxon>
        <taxon>Hibiscus</taxon>
    </lineage>
</organism>
<dbReference type="AlphaFoldDB" id="A0A6A2XRP6"/>
<evidence type="ECO:0000256" key="4">
    <source>
        <dbReference type="ARBA" id="ARBA00025274"/>
    </source>
</evidence>
<accession>A0A6A2XRP6</accession>
<dbReference type="Pfam" id="PF02358">
    <property type="entry name" value="Trehalose_PPase"/>
    <property type="match status" value="1"/>
</dbReference>
<dbReference type="PANTHER" id="PTHR43768:SF27">
    <property type="entry name" value="TREHALOSE-PHOSPHATE PHOSPHATASE A"/>
    <property type="match status" value="1"/>
</dbReference>
<dbReference type="PANTHER" id="PTHR43768">
    <property type="entry name" value="TREHALOSE 6-PHOSPHATE PHOSPHATASE"/>
    <property type="match status" value="1"/>
</dbReference>
<reference evidence="5" key="1">
    <citation type="submission" date="2019-09" db="EMBL/GenBank/DDBJ databases">
        <title>Draft genome information of white flower Hibiscus syriacus.</title>
        <authorList>
            <person name="Kim Y.-M."/>
        </authorList>
    </citation>
    <scope>NUCLEOTIDE SEQUENCE [LARGE SCALE GENOMIC DNA]</scope>
    <source>
        <strain evidence="5">YM2019G1</strain>
    </source>
</reference>
<proteinExistence type="predicted"/>
<comment type="catalytic activity">
    <reaction evidence="1">
        <text>alpha,alpha-trehalose 6-phosphate + H2O = alpha,alpha-trehalose + phosphate</text>
        <dbReference type="Rhea" id="RHEA:23420"/>
        <dbReference type="ChEBI" id="CHEBI:15377"/>
        <dbReference type="ChEBI" id="CHEBI:16551"/>
        <dbReference type="ChEBI" id="CHEBI:43474"/>
        <dbReference type="ChEBI" id="CHEBI:58429"/>
        <dbReference type="EC" id="3.1.3.12"/>
    </reaction>
</comment>
<dbReference type="GO" id="GO:0005992">
    <property type="term" value="P:trehalose biosynthetic process"/>
    <property type="evidence" value="ECO:0007669"/>
    <property type="project" value="InterPro"/>
</dbReference>
<evidence type="ECO:0000256" key="1">
    <source>
        <dbReference type="ARBA" id="ARBA00000500"/>
    </source>
</evidence>
<protein>
    <submittedName>
        <fullName evidence="5">Trehalose-phosphate phosphatase A</fullName>
    </submittedName>
</protein>
<evidence type="ECO:0000256" key="3">
    <source>
        <dbReference type="ARBA" id="ARBA00022801"/>
    </source>
</evidence>
<sequence>MSLMDCLLNSSDKKTLKRFYVLSSDLRLDSMDMKSNHTASVLTDPPLTKMKAGITDIHANNCLDSMESSSPPHNKSMDFSNHPVSNDTDVAYTTWLLEYPSALASFQKITDFAEQKRIALFLDYDGTLSPIVDNPDCAFMSHDIRAALKNVAKCFPTAIISGRSRDKVYEFVGVTELNYAGSHGMDIMVPVRQSSDDYSNCITSTDKQV</sequence>
<dbReference type="Gene3D" id="3.40.50.1000">
    <property type="entry name" value="HAD superfamily/HAD-like"/>
    <property type="match status" value="1"/>
</dbReference>
<evidence type="ECO:0000256" key="2">
    <source>
        <dbReference type="ARBA" id="ARBA00001968"/>
    </source>
</evidence>
<evidence type="ECO:0000313" key="6">
    <source>
        <dbReference type="Proteomes" id="UP000436088"/>
    </source>
</evidence>
<keyword evidence="3" id="KW-0378">Hydrolase</keyword>
<name>A0A6A2XRP6_HIBSY</name>
<dbReference type="SUPFAM" id="SSF56784">
    <property type="entry name" value="HAD-like"/>
    <property type="match status" value="1"/>
</dbReference>
<dbReference type="InterPro" id="IPR044651">
    <property type="entry name" value="OTSB-like"/>
</dbReference>
<comment type="cofactor">
    <cofactor evidence="2">
        <name>a divalent metal cation</name>
        <dbReference type="ChEBI" id="CHEBI:60240"/>
    </cofactor>
</comment>
<dbReference type="EMBL" id="VEPZ02001443">
    <property type="protein sequence ID" value="KAE8672540.1"/>
    <property type="molecule type" value="Genomic_DNA"/>
</dbReference>
<gene>
    <name evidence="5" type="ORF">F3Y22_tig00111837pilonHSYRG00159</name>
</gene>
<dbReference type="InterPro" id="IPR036412">
    <property type="entry name" value="HAD-like_sf"/>
</dbReference>
<comment type="function">
    <text evidence="4">Removes the phosphate from trehalose 6-phosphate to produce free trehalose. Trehalose accumulation in plant may improve abiotic stress tolerance.</text>
</comment>
<keyword evidence="6" id="KW-1185">Reference proteome</keyword>
<dbReference type="InterPro" id="IPR003337">
    <property type="entry name" value="Trehalose_PPase"/>
</dbReference>
<evidence type="ECO:0000313" key="5">
    <source>
        <dbReference type="EMBL" id="KAE8672540.1"/>
    </source>
</evidence>
<comment type="caution">
    <text evidence="5">The sequence shown here is derived from an EMBL/GenBank/DDBJ whole genome shotgun (WGS) entry which is preliminary data.</text>
</comment>
<dbReference type="Proteomes" id="UP000436088">
    <property type="component" value="Unassembled WGS sequence"/>
</dbReference>